<dbReference type="AlphaFoldDB" id="A0A9W4WJ63"/>
<dbReference type="EMBL" id="CAMKVN010000248">
    <property type="protein sequence ID" value="CAI2165774.1"/>
    <property type="molecule type" value="Genomic_DNA"/>
</dbReference>
<evidence type="ECO:0000313" key="1">
    <source>
        <dbReference type="EMBL" id="CAI2165774.1"/>
    </source>
</evidence>
<accession>A0A9W4WJ63</accession>
<proteinExistence type="predicted"/>
<dbReference type="Proteomes" id="UP001153678">
    <property type="component" value="Unassembled WGS sequence"/>
</dbReference>
<dbReference type="InterPro" id="IPR032675">
    <property type="entry name" value="LRR_dom_sf"/>
</dbReference>
<organism evidence="1 2">
    <name type="scientific">Funneliformis geosporum</name>
    <dbReference type="NCBI Taxonomy" id="1117311"/>
    <lineage>
        <taxon>Eukaryota</taxon>
        <taxon>Fungi</taxon>
        <taxon>Fungi incertae sedis</taxon>
        <taxon>Mucoromycota</taxon>
        <taxon>Glomeromycotina</taxon>
        <taxon>Glomeromycetes</taxon>
        <taxon>Glomerales</taxon>
        <taxon>Glomeraceae</taxon>
        <taxon>Funneliformis</taxon>
    </lineage>
</organism>
<keyword evidence="2" id="KW-1185">Reference proteome</keyword>
<gene>
    <name evidence="1" type="ORF">FWILDA_LOCUS2238</name>
</gene>
<evidence type="ECO:0000313" key="2">
    <source>
        <dbReference type="Proteomes" id="UP001153678"/>
    </source>
</evidence>
<dbReference type="OrthoDB" id="2336742at2759"/>
<name>A0A9W4WJ63_9GLOM</name>
<dbReference type="Gene3D" id="3.80.10.10">
    <property type="entry name" value="Ribonuclease Inhibitor"/>
    <property type="match status" value="1"/>
</dbReference>
<reference evidence="1" key="1">
    <citation type="submission" date="2022-08" db="EMBL/GenBank/DDBJ databases">
        <authorList>
            <person name="Kallberg Y."/>
            <person name="Tangrot J."/>
            <person name="Rosling A."/>
        </authorList>
    </citation>
    <scope>NUCLEOTIDE SEQUENCE</scope>
    <source>
        <strain evidence="1">Wild A</strain>
    </source>
</reference>
<comment type="caution">
    <text evidence="1">The sequence shown here is derived from an EMBL/GenBank/DDBJ whole genome shotgun (WGS) entry which is preliminary data.</text>
</comment>
<dbReference type="SUPFAM" id="SSF52047">
    <property type="entry name" value="RNI-like"/>
    <property type="match status" value="1"/>
</dbReference>
<sequence length="191" mass="21883">MSSLVTIRQHLLNNDTNIPSACKVSDNLQEGSKGGVVKVFNYIIQKFLNGYSLQSIRITFNQTSLTTDPSMIVMLVGKNCNNLRIFYIDIFQRAISKDSTMILLENCKKLEYLDITASSETDEALLMFGSMNSLVKFKIKFRLPKVTQKGWINLVRRPTGCPSWRVITIDDSRQIIPEFFETLEQDHHNLE</sequence>
<protein>
    <submittedName>
        <fullName evidence="1">8555_t:CDS:1</fullName>
    </submittedName>
</protein>